<dbReference type="EMBL" id="JAVRAD010000024">
    <property type="protein sequence ID" value="MDX8332809.1"/>
    <property type="molecule type" value="Genomic_DNA"/>
</dbReference>
<reference evidence="1" key="1">
    <citation type="journal article" date="2023" name="Phytobiomes J">
        <title>Deciphering the key players within the bacterial microbiota associated with aerial crown gall tumors on rhododendron: Insights into the gallobiome.</title>
        <authorList>
            <person name="Kuzmanovic N."/>
            <person name="Nesme J."/>
            <person name="Wolf J."/>
            <person name="Neumann-Schaal M."/>
            <person name="Petersen J."/>
            <person name="Fernandez-Gnecco G."/>
            <person name="Sproeer C."/>
            <person name="Bunk B."/>
            <person name="Overmann J."/>
            <person name="Sorensen S.J."/>
            <person name="Idczak E."/>
            <person name="Smalla K."/>
        </authorList>
    </citation>
    <scope>NUCLEOTIDE SEQUENCE [LARGE SCALE GENOMIC DNA]</scope>
    <source>
        <strain evidence="1">Rho-14.1</strain>
    </source>
</reference>
<keyword evidence="1" id="KW-0489">Methyltransferase</keyword>
<dbReference type="EC" id="2.1.-.-" evidence="1"/>
<dbReference type="InterPro" id="IPR029063">
    <property type="entry name" value="SAM-dependent_MTases_sf"/>
</dbReference>
<comment type="caution">
    <text evidence="1">The sequence shown here is derived from an EMBL/GenBank/DDBJ whole genome shotgun (WGS) entry which is preliminary data.</text>
</comment>
<keyword evidence="2" id="KW-1185">Reference proteome</keyword>
<accession>A0ABU4W4W4</accession>
<evidence type="ECO:0000313" key="1">
    <source>
        <dbReference type="EMBL" id="MDX8332809.1"/>
    </source>
</evidence>
<dbReference type="Proteomes" id="UP001277561">
    <property type="component" value="Unassembled WGS sequence"/>
</dbReference>
<dbReference type="CDD" id="cd02440">
    <property type="entry name" value="AdoMet_MTases"/>
    <property type="match status" value="1"/>
</dbReference>
<dbReference type="Pfam" id="PF13489">
    <property type="entry name" value="Methyltransf_23"/>
    <property type="match status" value="1"/>
</dbReference>
<gene>
    <name evidence="1" type="ORF">RMS29_26780</name>
</gene>
<dbReference type="GO" id="GO:0032259">
    <property type="term" value="P:methylation"/>
    <property type="evidence" value="ECO:0007669"/>
    <property type="project" value="UniProtKB-KW"/>
</dbReference>
<evidence type="ECO:0000313" key="2">
    <source>
        <dbReference type="Proteomes" id="UP001277561"/>
    </source>
</evidence>
<protein>
    <submittedName>
        <fullName evidence="1">Class I SAM-dependent methyltransferase</fullName>
        <ecNumber evidence="1">2.1.-.-</ecNumber>
    </submittedName>
</protein>
<sequence length="138" mass="14764">MTDITLKFYDTNSKEYVADESAPNPRLFAFLSKCKPKGRVLELGTGGGTDAAAIIDKGFNLDATDGSPELAAIASLRIGQPVKTMLFNELVAMGLYDGVYACASLTHVPRNELGGIIKKVYRAMAENAVVWASFKSGV</sequence>
<name>A0ABU4W4W4_9HYPH</name>
<proteinExistence type="predicted"/>
<organism evidence="1 2">
    <name type="scientific">Agrobacterium rosae</name>
    <dbReference type="NCBI Taxonomy" id="1972867"/>
    <lineage>
        <taxon>Bacteria</taxon>
        <taxon>Pseudomonadati</taxon>
        <taxon>Pseudomonadota</taxon>
        <taxon>Alphaproteobacteria</taxon>
        <taxon>Hyphomicrobiales</taxon>
        <taxon>Rhizobiaceae</taxon>
        <taxon>Rhizobium/Agrobacterium group</taxon>
        <taxon>Agrobacterium</taxon>
    </lineage>
</organism>
<dbReference type="Gene3D" id="3.40.50.150">
    <property type="entry name" value="Vaccinia Virus protein VP39"/>
    <property type="match status" value="1"/>
</dbReference>
<dbReference type="SUPFAM" id="SSF53335">
    <property type="entry name" value="S-adenosyl-L-methionine-dependent methyltransferases"/>
    <property type="match status" value="1"/>
</dbReference>
<dbReference type="GO" id="GO:0008168">
    <property type="term" value="F:methyltransferase activity"/>
    <property type="evidence" value="ECO:0007669"/>
    <property type="project" value="UniProtKB-KW"/>
</dbReference>
<keyword evidence="1" id="KW-0808">Transferase</keyword>
<dbReference type="RefSeq" id="WP_320188864.1">
    <property type="nucleotide sequence ID" value="NZ_CP192765.1"/>
</dbReference>